<dbReference type="Pfam" id="PF10294">
    <property type="entry name" value="Methyltransf_16"/>
    <property type="match status" value="1"/>
</dbReference>
<evidence type="ECO:0000313" key="2">
    <source>
        <dbReference type="Proteomes" id="UP000198623"/>
    </source>
</evidence>
<dbReference type="Gene3D" id="3.40.50.150">
    <property type="entry name" value="Vaccinia Virus protein VP39"/>
    <property type="match status" value="1"/>
</dbReference>
<dbReference type="CDD" id="cd02440">
    <property type="entry name" value="AdoMet_MTases"/>
    <property type="match status" value="1"/>
</dbReference>
<protein>
    <submittedName>
        <fullName evidence="1">Predicted nicotinamide N-methyase</fullName>
    </submittedName>
</protein>
<sequence length="215" mass="24021">MAALRLSYQTIEFGEIDIHLRTLRDNQQFLDEEGAAEALGISSATWPLFGIVWESGQVLAHFMLDYEIEGKRILEVGCGIGLTSLLLNHRHANITSTDYHPEAGNFLRENVLLNQGEVIPFTRTGWGDADSGLGVFDVIVGSDLLYEQEHVALLSAFIDQHAKPHCEVILVDPGRGHHARFSKQMTALGYTHSQNKPVTDYLDKPFPGQVLHYLR</sequence>
<gene>
    <name evidence="1" type="ORF">SAMN05216175_10446</name>
</gene>
<keyword evidence="2" id="KW-1185">Reference proteome</keyword>
<reference evidence="2" key="1">
    <citation type="submission" date="2016-10" db="EMBL/GenBank/DDBJ databases">
        <authorList>
            <person name="Varghese N."/>
            <person name="Submissions S."/>
        </authorList>
    </citation>
    <scope>NUCLEOTIDE SEQUENCE [LARGE SCALE GENOMIC DNA]</scope>
    <source>
        <strain evidence="2">CGMCC 1.10971</strain>
    </source>
</reference>
<dbReference type="EMBL" id="FOOU01000004">
    <property type="protein sequence ID" value="SFG18943.1"/>
    <property type="molecule type" value="Genomic_DNA"/>
</dbReference>
<dbReference type="STRING" id="1045558.SAMN05216175_10446"/>
<dbReference type="Proteomes" id="UP000198623">
    <property type="component" value="Unassembled WGS sequence"/>
</dbReference>
<accession>A0A1I2PU89</accession>
<organism evidence="1 2">
    <name type="scientific">Neptunomonas qingdaonensis</name>
    <dbReference type="NCBI Taxonomy" id="1045558"/>
    <lineage>
        <taxon>Bacteria</taxon>
        <taxon>Pseudomonadati</taxon>
        <taxon>Pseudomonadota</taxon>
        <taxon>Gammaproteobacteria</taxon>
        <taxon>Oceanospirillales</taxon>
        <taxon>Oceanospirillaceae</taxon>
        <taxon>Neptunomonas</taxon>
    </lineage>
</organism>
<dbReference type="InterPro" id="IPR019410">
    <property type="entry name" value="Methyltransf_16"/>
</dbReference>
<dbReference type="PANTHER" id="PTHR14614">
    <property type="entry name" value="HEPATOCELLULAR CARCINOMA-ASSOCIATED ANTIGEN"/>
    <property type="match status" value="1"/>
</dbReference>
<dbReference type="AlphaFoldDB" id="A0A1I2PU89"/>
<dbReference type="InterPro" id="IPR029063">
    <property type="entry name" value="SAM-dependent_MTases_sf"/>
</dbReference>
<dbReference type="RefSeq" id="WP_090726273.1">
    <property type="nucleotide sequence ID" value="NZ_FOOU01000004.1"/>
</dbReference>
<evidence type="ECO:0000313" key="1">
    <source>
        <dbReference type="EMBL" id="SFG18943.1"/>
    </source>
</evidence>
<dbReference type="SUPFAM" id="SSF53335">
    <property type="entry name" value="S-adenosyl-L-methionine-dependent methyltransferases"/>
    <property type="match status" value="1"/>
</dbReference>
<dbReference type="OrthoDB" id="264333at2"/>
<name>A0A1I2PU89_9GAMM</name>
<proteinExistence type="predicted"/>